<dbReference type="InterPro" id="IPR003591">
    <property type="entry name" value="Leu-rich_rpt_typical-subtyp"/>
</dbReference>
<evidence type="ECO:0000259" key="5">
    <source>
        <dbReference type="PROSITE" id="PS50837"/>
    </source>
</evidence>
<dbReference type="GO" id="GO:0045345">
    <property type="term" value="P:positive regulation of MHC class I biosynthetic process"/>
    <property type="evidence" value="ECO:0007669"/>
    <property type="project" value="TreeGrafter"/>
</dbReference>
<dbReference type="PROSITE" id="PS50837">
    <property type="entry name" value="NACHT"/>
    <property type="match status" value="1"/>
</dbReference>
<dbReference type="PROSITE" id="PS51450">
    <property type="entry name" value="LRR"/>
    <property type="match status" value="1"/>
</dbReference>
<accession>A0AA97K672</accession>
<dbReference type="GO" id="GO:0045944">
    <property type="term" value="P:positive regulation of transcription by RNA polymerase II"/>
    <property type="evidence" value="ECO:0007669"/>
    <property type="project" value="TreeGrafter"/>
</dbReference>
<dbReference type="Proteomes" id="UP001190640">
    <property type="component" value="Chromosome 12"/>
</dbReference>
<evidence type="ECO:0000313" key="7">
    <source>
        <dbReference type="RefSeq" id="XP_054849659.1"/>
    </source>
</evidence>
<dbReference type="GO" id="GO:0005524">
    <property type="term" value="F:ATP binding"/>
    <property type="evidence" value="ECO:0007669"/>
    <property type="project" value="UniProtKB-KW"/>
</dbReference>
<keyword evidence="3" id="KW-0547">Nucleotide-binding</keyword>
<evidence type="ECO:0000313" key="6">
    <source>
        <dbReference type="Proteomes" id="UP001190640"/>
    </source>
</evidence>
<dbReference type="InterPro" id="IPR007111">
    <property type="entry name" value="NACHT_NTPase"/>
</dbReference>
<evidence type="ECO:0000256" key="1">
    <source>
        <dbReference type="ARBA" id="ARBA00022614"/>
    </source>
</evidence>
<dbReference type="SMART" id="SM00368">
    <property type="entry name" value="LRR_RI"/>
    <property type="match status" value="4"/>
</dbReference>
<proteinExistence type="predicted"/>
<keyword evidence="1" id="KW-0433">Leucine-rich repeat</keyword>
<dbReference type="SUPFAM" id="SSF52047">
    <property type="entry name" value="RNI-like"/>
    <property type="match status" value="1"/>
</dbReference>
<dbReference type="Gene3D" id="3.80.10.10">
    <property type="entry name" value="Ribonuclease Inhibitor"/>
    <property type="match status" value="2"/>
</dbReference>
<dbReference type="Pfam" id="PF12799">
    <property type="entry name" value="LRR_4"/>
    <property type="match status" value="1"/>
</dbReference>
<dbReference type="CTD" id="4261"/>
<dbReference type="PANTHER" id="PTHR47189">
    <property type="entry name" value="MHC CLASS II TRANSACTIVATOR"/>
    <property type="match status" value="1"/>
</dbReference>
<feature type="domain" description="NACHT" evidence="5">
    <location>
        <begin position="412"/>
        <end position="548"/>
    </location>
</feature>
<dbReference type="Gene3D" id="3.40.50.300">
    <property type="entry name" value="P-loop containing nucleotide triphosphate hydrolases"/>
    <property type="match status" value="1"/>
</dbReference>
<reference evidence="7" key="1">
    <citation type="submission" date="2025-08" db="UniProtKB">
        <authorList>
            <consortium name="RefSeq"/>
        </authorList>
    </citation>
    <scope>IDENTIFICATION</scope>
    <source>
        <tissue evidence="7">Blood</tissue>
    </source>
</reference>
<dbReference type="RefSeq" id="XP_054849659.1">
    <property type="nucleotide sequence ID" value="XM_054993684.1"/>
</dbReference>
<dbReference type="InterPro" id="IPR025875">
    <property type="entry name" value="Leu-rich_rpt_4"/>
</dbReference>
<dbReference type="SUPFAM" id="SSF52540">
    <property type="entry name" value="P-loop containing nucleoside triphosphate hydrolases"/>
    <property type="match status" value="1"/>
</dbReference>
<dbReference type="InterPro" id="IPR027417">
    <property type="entry name" value="P-loop_NTPase"/>
</dbReference>
<keyword evidence="4" id="KW-0067">ATP-binding</keyword>
<dbReference type="KEGG" id="emc:129339078"/>
<dbReference type="GeneID" id="129339078"/>
<dbReference type="Pfam" id="PF05729">
    <property type="entry name" value="NACHT"/>
    <property type="match status" value="1"/>
</dbReference>
<dbReference type="GO" id="GO:0045348">
    <property type="term" value="P:positive regulation of MHC class II biosynthetic process"/>
    <property type="evidence" value="ECO:0007669"/>
    <property type="project" value="TreeGrafter"/>
</dbReference>
<name>A0AA97K672_EUBMA</name>
<dbReference type="GO" id="GO:0009966">
    <property type="term" value="P:regulation of signal transduction"/>
    <property type="evidence" value="ECO:0007669"/>
    <property type="project" value="UniProtKB-ARBA"/>
</dbReference>
<dbReference type="InterPro" id="IPR032675">
    <property type="entry name" value="LRR_dom_sf"/>
</dbReference>
<dbReference type="PRINTS" id="PR01719">
    <property type="entry name" value="MHCIIACTVATR"/>
</dbReference>
<evidence type="ECO:0000256" key="4">
    <source>
        <dbReference type="ARBA" id="ARBA00022840"/>
    </source>
</evidence>
<gene>
    <name evidence="7" type="primary">CIITA</name>
</gene>
<evidence type="ECO:0000256" key="2">
    <source>
        <dbReference type="ARBA" id="ARBA00022737"/>
    </source>
</evidence>
<keyword evidence="2" id="KW-0677">Repeat</keyword>
<keyword evidence="6" id="KW-1185">Reference proteome</keyword>
<organism evidence="6 7">
    <name type="scientific">Eublepharis macularius</name>
    <name type="common">Leopard gecko</name>
    <name type="synonym">Cyrtodactylus macularius</name>
    <dbReference type="NCBI Taxonomy" id="481883"/>
    <lineage>
        <taxon>Eukaryota</taxon>
        <taxon>Metazoa</taxon>
        <taxon>Chordata</taxon>
        <taxon>Craniata</taxon>
        <taxon>Vertebrata</taxon>
        <taxon>Euteleostomi</taxon>
        <taxon>Lepidosauria</taxon>
        <taxon>Squamata</taxon>
        <taxon>Bifurcata</taxon>
        <taxon>Gekkota</taxon>
        <taxon>Eublepharidae</taxon>
        <taxon>Eublepharinae</taxon>
        <taxon>Eublepharis</taxon>
    </lineage>
</organism>
<protein>
    <submittedName>
        <fullName evidence="7">MHC class II transactivator</fullName>
    </submittedName>
</protein>
<dbReference type="AlphaFoldDB" id="A0AA97K672"/>
<dbReference type="SMART" id="SM00369">
    <property type="entry name" value="LRR_TYP"/>
    <property type="match status" value="3"/>
</dbReference>
<dbReference type="PANTHER" id="PTHR47189:SF1">
    <property type="entry name" value="MHC CLASS II TRANSACTIVATOR"/>
    <property type="match status" value="1"/>
</dbReference>
<sequence length="1142" mass="127307">MNLFQEILPGIRNILSNASAFQIQALLNLMSEEGVISKEYHQTLLHEKDREDLARKICLTLVGKQDVCLESFASHSCLQFCGNNQEGASEAKSARTRSLGHTTMGSGILPAKGYLDLLHSDVDPLLLYRNIEDDLPAGHTPDTSIYDPDNNPDLFYTVESGESGEEVCLCSSTGEAYEKIAELAEYLLKDQLEEPVEDLFGRFVDAATEGCSEPKTQAYPPGQCSRSTSTATFPLDMSTAEAICLPNFHVQFSVTTITPAGRLPKIFNPSDSALHTKGIQMILAFLPPSPQVNLPFGPTVSDINSCLAEDAIDDGSQIPPLHSDKVHKRPELVDNFSIGLKTSFGDKCKFVSTERDIPMEHLYIEGNVVQHHAENRSGRNADLRVCDLEEKEKTTVKRLFEIVEKNEVGANKVIVILGKAGMGKSLLVQKICLDWSKGRFARFEFVFRFDCWRLSLLQGKHYSLRQLLFEFSVDPQEGEDQVYRYLLRNPEKVLLIFDGFEELQDLEGFSPCSDSPTRKEAWGIGAVLAGLFQKKKLNGCVMLLTSRPKDKLHQYLPKVDKILEVVGFSSQQAEAYLARYFEGASYCTDAVELIKSSPYLFSHCYNPDLCRIICFVCKSAFESGDRELPSNLTGLLVKFLLQKLECTMDEETSPKLQSILILAQVAWSLGQGQPNTPMSHQFPPLEARKLALQCGIMVPLASSEGREECSYAFSSFVVHNFLAALHLVFNKEIKDKKLTKHLWVLSKPKRFLCSWDLVPRFLAGLLFIQDDLRSSFLFREEGEVDTEQMIAKKQKSLSKYIRKLEISNLSPDKLLEIFHCVQETEDPFLLQHLALRVRPALSFLGFPFTPPDVHILHSVLRKATKEFALDLRRSSVGSEGLRHLVCLKNVTSYRASLGEAVQLWECLWGTTAGEQLQSAIKKFIINPFKAQTVMDVDDLSALVRVQEKMSPSKAGSSDCNVHVIPAVTNLRHLEFALGPTCGLKGFKKLVDILDAFPALQHLDLDSQKENRIGDEGVAALSDVLPHLRSLETLNLSQNKITNLGAEKLAKALPSLPSLRTLSLYNNSIGDTGAENFARILPGLTSLRVLNVQCNKITAAGAQCLTDSLRKCPHVQSVALWNPTIPHGVLEHLQHLDSRIRSL</sequence>
<evidence type="ECO:0000256" key="3">
    <source>
        <dbReference type="ARBA" id="ARBA00022741"/>
    </source>
</evidence>
<dbReference type="InterPro" id="IPR008095">
    <property type="entry name" value="MHC_II_transact"/>
</dbReference>
<dbReference type="InterPro" id="IPR001611">
    <property type="entry name" value="Leu-rich_rpt"/>
</dbReference>
<dbReference type="FunFam" id="3.40.50.300:FF:001028">
    <property type="entry name" value="Class II major histocompatibility complex transactivator"/>
    <property type="match status" value="1"/>
</dbReference>
<dbReference type="Pfam" id="PF13516">
    <property type="entry name" value="LRR_6"/>
    <property type="match status" value="1"/>
</dbReference>